<evidence type="ECO:0000313" key="11">
    <source>
        <dbReference type="EMBL" id="GAN52843.1"/>
    </source>
</evidence>
<comment type="catalytic activity">
    <reaction evidence="8">
        <text>adenosine + phosphate = alpha-D-ribose 1-phosphate + adenine</text>
        <dbReference type="Rhea" id="RHEA:27642"/>
        <dbReference type="ChEBI" id="CHEBI:16335"/>
        <dbReference type="ChEBI" id="CHEBI:16708"/>
        <dbReference type="ChEBI" id="CHEBI:43474"/>
        <dbReference type="ChEBI" id="CHEBI:57720"/>
        <dbReference type="EC" id="2.4.2.1"/>
    </reaction>
    <physiologicalReaction direction="left-to-right" evidence="8">
        <dbReference type="Rhea" id="RHEA:27643"/>
    </physiologicalReaction>
</comment>
<comment type="similarity">
    <text evidence="2 10">Belongs to the purine nucleoside phosphorylase YfiH/LACC1 family.</text>
</comment>
<organism evidence="11 12">
    <name type="scientific">Tanticharoenia sakaeratensis NBRC 103193</name>
    <dbReference type="NCBI Taxonomy" id="1231623"/>
    <lineage>
        <taxon>Bacteria</taxon>
        <taxon>Pseudomonadati</taxon>
        <taxon>Pseudomonadota</taxon>
        <taxon>Alphaproteobacteria</taxon>
        <taxon>Acetobacterales</taxon>
        <taxon>Acetobacteraceae</taxon>
        <taxon>Tanticharoenia</taxon>
    </lineage>
</organism>
<dbReference type="InterPro" id="IPR003730">
    <property type="entry name" value="Cu_polyphenol_OxRdtase"/>
</dbReference>
<keyword evidence="4" id="KW-0479">Metal-binding</keyword>
<keyword evidence="5" id="KW-0378">Hydrolase</keyword>
<keyword evidence="12" id="KW-1185">Reference proteome</keyword>
<accession>A0A0D6MHW1</accession>
<comment type="caution">
    <text evidence="11">The sequence shown here is derived from an EMBL/GenBank/DDBJ whole genome shotgun (WGS) entry which is preliminary data.</text>
</comment>
<evidence type="ECO:0000256" key="4">
    <source>
        <dbReference type="ARBA" id="ARBA00022723"/>
    </source>
</evidence>
<keyword evidence="6" id="KW-0862">Zinc</keyword>
<dbReference type="PANTHER" id="PTHR30616">
    <property type="entry name" value="UNCHARACTERIZED PROTEIN YFIH"/>
    <property type="match status" value="1"/>
</dbReference>
<dbReference type="STRING" id="1231623.Tasa_003_021"/>
<evidence type="ECO:0000313" key="12">
    <source>
        <dbReference type="Proteomes" id="UP000032679"/>
    </source>
</evidence>
<proteinExistence type="inferred from homology"/>
<comment type="catalytic activity">
    <reaction evidence="1">
        <text>inosine + phosphate = alpha-D-ribose 1-phosphate + hypoxanthine</text>
        <dbReference type="Rhea" id="RHEA:27646"/>
        <dbReference type="ChEBI" id="CHEBI:17368"/>
        <dbReference type="ChEBI" id="CHEBI:17596"/>
        <dbReference type="ChEBI" id="CHEBI:43474"/>
        <dbReference type="ChEBI" id="CHEBI:57720"/>
        <dbReference type="EC" id="2.4.2.1"/>
    </reaction>
    <physiologicalReaction direction="left-to-right" evidence="1">
        <dbReference type="Rhea" id="RHEA:27647"/>
    </physiologicalReaction>
</comment>
<gene>
    <name evidence="11" type="ORF">Tasa_003_021</name>
</gene>
<dbReference type="RefSeq" id="WP_048846224.1">
    <property type="nucleotide sequence ID" value="NZ_BALE01000003.1"/>
</dbReference>
<evidence type="ECO:0000256" key="5">
    <source>
        <dbReference type="ARBA" id="ARBA00022801"/>
    </source>
</evidence>
<evidence type="ECO:0000256" key="10">
    <source>
        <dbReference type="RuleBase" id="RU361274"/>
    </source>
</evidence>
<dbReference type="OrthoDB" id="4279at2"/>
<dbReference type="Gene3D" id="3.60.140.10">
    <property type="entry name" value="CNF1/YfiH-like putative cysteine hydrolases"/>
    <property type="match status" value="1"/>
</dbReference>
<evidence type="ECO:0000256" key="1">
    <source>
        <dbReference type="ARBA" id="ARBA00000553"/>
    </source>
</evidence>
<dbReference type="EMBL" id="BALE01000003">
    <property type="protein sequence ID" value="GAN52843.1"/>
    <property type="molecule type" value="Genomic_DNA"/>
</dbReference>
<protein>
    <recommendedName>
        <fullName evidence="10">Purine nucleoside phosphorylase</fullName>
    </recommendedName>
</protein>
<dbReference type="InterPro" id="IPR038371">
    <property type="entry name" value="Cu_polyphenol_OxRdtase_sf"/>
</dbReference>
<comment type="catalytic activity">
    <reaction evidence="9">
        <text>S-methyl-5'-thioadenosine + phosphate = 5-(methylsulfanyl)-alpha-D-ribose 1-phosphate + adenine</text>
        <dbReference type="Rhea" id="RHEA:11852"/>
        <dbReference type="ChEBI" id="CHEBI:16708"/>
        <dbReference type="ChEBI" id="CHEBI:17509"/>
        <dbReference type="ChEBI" id="CHEBI:43474"/>
        <dbReference type="ChEBI" id="CHEBI:58533"/>
        <dbReference type="EC" id="2.4.2.28"/>
    </reaction>
    <physiologicalReaction direction="left-to-right" evidence="9">
        <dbReference type="Rhea" id="RHEA:11853"/>
    </physiologicalReaction>
</comment>
<dbReference type="CDD" id="cd16833">
    <property type="entry name" value="YfiH"/>
    <property type="match status" value="1"/>
</dbReference>
<evidence type="ECO:0000256" key="3">
    <source>
        <dbReference type="ARBA" id="ARBA00022679"/>
    </source>
</evidence>
<evidence type="ECO:0000256" key="2">
    <source>
        <dbReference type="ARBA" id="ARBA00007353"/>
    </source>
</evidence>
<dbReference type="GO" id="GO:0016787">
    <property type="term" value="F:hydrolase activity"/>
    <property type="evidence" value="ECO:0007669"/>
    <property type="project" value="UniProtKB-KW"/>
</dbReference>
<reference evidence="11 12" key="1">
    <citation type="submission" date="2012-10" db="EMBL/GenBank/DDBJ databases">
        <title>Genome sequencing of Tanticharoenia sakaeratensis NBRC 103193.</title>
        <authorList>
            <person name="Azuma Y."/>
            <person name="Hadano H."/>
            <person name="Hirakawa H."/>
            <person name="Matsushita K."/>
        </authorList>
    </citation>
    <scope>NUCLEOTIDE SEQUENCE [LARGE SCALE GENOMIC DNA]</scope>
    <source>
        <strain evidence="11 12">NBRC 103193</strain>
    </source>
</reference>
<evidence type="ECO:0000256" key="9">
    <source>
        <dbReference type="ARBA" id="ARBA00049893"/>
    </source>
</evidence>
<evidence type="ECO:0000256" key="7">
    <source>
        <dbReference type="ARBA" id="ARBA00047989"/>
    </source>
</evidence>
<evidence type="ECO:0000256" key="6">
    <source>
        <dbReference type="ARBA" id="ARBA00022833"/>
    </source>
</evidence>
<dbReference type="PANTHER" id="PTHR30616:SF2">
    <property type="entry name" value="PURINE NUCLEOSIDE PHOSPHORYLASE LACC1"/>
    <property type="match status" value="1"/>
</dbReference>
<dbReference type="NCBIfam" id="TIGR00726">
    <property type="entry name" value="peptidoglycan editing factor PgeF"/>
    <property type="match status" value="1"/>
</dbReference>
<comment type="catalytic activity">
    <reaction evidence="7">
        <text>adenosine + H2O + H(+) = inosine + NH4(+)</text>
        <dbReference type="Rhea" id="RHEA:24408"/>
        <dbReference type="ChEBI" id="CHEBI:15377"/>
        <dbReference type="ChEBI" id="CHEBI:15378"/>
        <dbReference type="ChEBI" id="CHEBI:16335"/>
        <dbReference type="ChEBI" id="CHEBI:17596"/>
        <dbReference type="ChEBI" id="CHEBI:28938"/>
        <dbReference type="EC" id="3.5.4.4"/>
    </reaction>
    <physiologicalReaction direction="left-to-right" evidence="7">
        <dbReference type="Rhea" id="RHEA:24409"/>
    </physiologicalReaction>
</comment>
<dbReference type="Proteomes" id="UP000032679">
    <property type="component" value="Unassembled WGS sequence"/>
</dbReference>
<keyword evidence="3" id="KW-0808">Transferase</keyword>
<dbReference type="InterPro" id="IPR011324">
    <property type="entry name" value="Cytotoxic_necrot_fac-like_cat"/>
</dbReference>
<name>A0A0D6MHW1_9PROT</name>
<dbReference type="SUPFAM" id="SSF64438">
    <property type="entry name" value="CNF1/YfiH-like putative cysteine hydrolases"/>
    <property type="match status" value="1"/>
</dbReference>
<dbReference type="GO" id="GO:0005507">
    <property type="term" value="F:copper ion binding"/>
    <property type="evidence" value="ECO:0007669"/>
    <property type="project" value="TreeGrafter"/>
</dbReference>
<evidence type="ECO:0000256" key="8">
    <source>
        <dbReference type="ARBA" id="ARBA00048968"/>
    </source>
</evidence>
<dbReference type="GO" id="GO:0017061">
    <property type="term" value="F:S-methyl-5-thioadenosine phosphorylase activity"/>
    <property type="evidence" value="ECO:0007669"/>
    <property type="project" value="UniProtKB-EC"/>
</dbReference>
<sequence>MPSDPTLADTMLRSDALPLRHGFCTRQGGVSQAPFDSLNCSLNSRDDPAAVAENRARVAAAMGVAPDRLLGLTQTHSADVVTIRRGGAVPAWQPGQGPRADALVSDDSRVALGIITADCAPVLFADAAHGVVGAAHAGWRGAATGVLEATVEAMVALGAERADIAACVGPCIAQAGYEVGPDMRDAVLAEDPKAAAFFVDADRPGHFRFDLAGFCVARLGTAGIAARALGVDTLTDVRRFYSHRRRTLAGGGEIGHQISVIRAADQDAS</sequence>
<dbReference type="AlphaFoldDB" id="A0A0D6MHW1"/>
<dbReference type="Pfam" id="PF02578">
    <property type="entry name" value="Cu-oxidase_4"/>
    <property type="match status" value="1"/>
</dbReference>